<sequence length="228" mass="24672">MRKRTHWRAELIEKQRGISLLTVLLILLIVSLLGTASVQITMMSERGARNDRDMDLAWQAAEMGLVGAEIEVQGPNNSSNSRTQKILSGHVNIPTTGCQTNGDWRGFCFYETKVKGKSRPTWLAVDIAETGSASPSVEFGAFTGLSFASANQNDGKGIQPAYEPRYIIEDVSDIESLNAGGGMVGARYASAADPNTTVKAGGRVYRITSLGFGPRKDIQAAVQSIYRN</sequence>
<dbReference type="Pfam" id="PF14341">
    <property type="entry name" value="PilX_N"/>
    <property type="match status" value="1"/>
</dbReference>
<dbReference type="Proteomes" id="UP001237156">
    <property type="component" value="Unassembled WGS sequence"/>
</dbReference>
<evidence type="ECO:0000313" key="4">
    <source>
        <dbReference type="Proteomes" id="UP001237156"/>
    </source>
</evidence>
<evidence type="ECO:0000259" key="1">
    <source>
        <dbReference type="Pfam" id="PF13681"/>
    </source>
</evidence>
<feature type="domain" description="Type 4 fimbrial biogenesis protein PilX N-terminal" evidence="2">
    <location>
        <begin position="16"/>
        <end position="65"/>
    </location>
</feature>
<dbReference type="AlphaFoldDB" id="A0AAW6RKT7"/>
<dbReference type="EMBL" id="JARVII010000008">
    <property type="protein sequence ID" value="MDG9699161.1"/>
    <property type="molecule type" value="Genomic_DNA"/>
</dbReference>
<dbReference type="InterPro" id="IPR025205">
    <property type="entry name" value="PilX/PilW_C"/>
</dbReference>
<proteinExistence type="predicted"/>
<comment type="caution">
    <text evidence="3">The sequence shown here is derived from an EMBL/GenBank/DDBJ whole genome shotgun (WGS) entry which is preliminary data.</text>
</comment>
<feature type="domain" description="PilX/PilW C-terminal" evidence="1">
    <location>
        <begin position="124"/>
        <end position="227"/>
    </location>
</feature>
<gene>
    <name evidence="3" type="ORF">QB898_05400</name>
</gene>
<protein>
    <submittedName>
        <fullName evidence="3">Pilus assembly protein</fullName>
    </submittedName>
</protein>
<evidence type="ECO:0000259" key="2">
    <source>
        <dbReference type="Pfam" id="PF14341"/>
    </source>
</evidence>
<accession>A0AAW6RKT7</accession>
<dbReference type="RefSeq" id="WP_279524112.1">
    <property type="nucleotide sequence ID" value="NZ_JARVII010000008.1"/>
</dbReference>
<dbReference type="Pfam" id="PF13681">
    <property type="entry name" value="PilX"/>
    <property type="match status" value="1"/>
</dbReference>
<organism evidence="3 4">
    <name type="scientific">Ottowia cancrivicina</name>
    <dbReference type="NCBI Taxonomy" id="3040346"/>
    <lineage>
        <taxon>Bacteria</taxon>
        <taxon>Pseudomonadati</taxon>
        <taxon>Pseudomonadota</taxon>
        <taxon>Betaproteobacteria</taxon>
        <taxon>Burkholderiales</taxon>
        <taxon>Comamonadaceae</taxon>
        <taxon>Ottowia</taxon>
    </lineage>
</organism>
<keyword evidence="4" id="KW-1185">Reference proteome</keyword>
<name>A0AAW6RKT7_9BURK</name>
<dbReference type="InterPro" id="IPR025746">
    <property type="entry name" value="PilX_N_dom"/>
</dbReference>
<evidence type="ECO:0000313" key="3">
    <source>
        <dbReference type="EMBL" id="MDG9699161.1"/>
    </source>
</evidence>
<reference evidence="3 4" key="1">
    <citation type="submission" date="2023-04" db="EMBL/GenBank/DDBJ databases">
        <title>Ottowia paracancer sp. nov., isolated from human stomach.</title>
        <authorList>
            <person name="Song Y."/>
        </authorList>
    </citation>
    <scope>NUCLEOTIDE SEQUENCE [LARGE SCALE GENOMIC DNA]</scope>
    <source>
        <strain evidence="3 4">10c7w1</strain>
    </source>
</reference>